<name>A0AB38HRW5_9HYPH</name>
<dbReference type="InterPro" id="IPR027417">
    <property type="entry name" value="P-loop_NTPase"/>
</dbReference>
<dbReference type="RefSeq" id="WP_130817688.1">
    <property type="nucleotide sequence ID" value="NZ_SIMR01000006.1"/>
</dbReference>
<protein>
    <submittedName>
        <fullName evidence="2">ATP-binding cassette domain-containing protein</fullName>
    </submittedName>
</protein>
<dbReference type="InterPro" id="IPR003439">
    <property type="entry name" value="ABC_transporter-like_ATP-bd"/>
</dbReference>
<reference evidence="2 3" key="1">
    <citation type="submission" date="2019-02" db="EMBL/GenBank/DDBJ databases">
        <title>The genomic architecture of introgression among sibling species of bacteria.</title>
        <authorList>
            <person name="Cavassim M.I.A."/>
            <person name="Moeskjaer S."/>
            <person name="Moslemi C."/>
            <person name="Fields B."/>
            <person name="Bachmann A."/>
            <person name="Vilhjalmsson B."/>
            <person name="Schierup M.H."/>
            <person name="Young J.P.W."/>
            <person name="Andersen S.U."/>
        </authorList>
    </citation>
    <scope>NUCLEOTIDE SEQUENCE [LARGE SCALE GENOMIC DNA]</scope>
    <source>
        <strain evidence="2 3">SM92</strain>
        <plasmid evidence="2">pSM92_Rh12</plasmid>
    </source>
</reference>
<dbReference type="Proteomes" id="UP000294215">
    <property type="component" value="Unassembled WGS sequence"/>
</dbReference>
<proteinExistence type="predicted"/>
<sequence length="72" mass="7719">MSCEVEACRARVIVGQFGWGKSTLRKVICGLMRPATGARSGRWIRAVSVRSGQHAPAHCLRSASAGAVCRLH</sequence>
<keyword evidence="2" id="KW-0614">Plasmid</keyword>
<keyword evidence="2" id="KW-0067">ATP-binding</keyword>
<evidence type="ECO:0000313" key="3">
    <source>
        <dbReference type="Proteomes" id="UP000294215"/>
    </source>
</evidence>
<evidence type="ECO:0000259" key="1">
    <source>
        <dbReference type="Pfam" id="PF00005"/>
    </source>
</evidence>
<organism evidence="2 3">
    <name type="scientific">Rhizobium ruizarguesonis</name>
    <dbReference type="NCBI Taxonomy" id="2081791"/>
    <lineage>
        <taxon>Bacteria</taxon>
        <taxon>Pseudomonadati</taxon>
        <taxon>Pseudomonadota</taxon>
        <taxon>Alphaproteobacteria</taxon>
        <taxon>Hyphomicrobiales</taxon>
        <taxon>Rhizobiaceae</taxon>
        <taxon>Rhizobium/Agrobacterium group</taxon>
        <taxon>Rhizobium</taxon>
    </lineage>
</organism>
<gene>
    <name evidence="2" type="ORF">ELH40_35930</name>
</gene>
<geneLocation type="plasmid" evidence="2">
    <name>pSM92_Rh12</name>
</geneLocation>
<feature type="domain" description="ABC transporter" evidence="1">
    <location>
        <begin position="2"/>
        <end position="38"/>
    </location>
</feature>
<dbReference type="GO" id="GO:0016887">
    <property type="term" value="F:ATP hydrolysis activity"/>
    <property type="evidence" value="ECO:0007669"/>
    <property type="project" value="InterPro"/>
</dbReference>
<comment type="caution">
    <text evidence="2">The sequence shown here is derived from an EMBL/GenBank/DDBJ whole genome shotgun (WGS) entry which is preliminary data.</text>
</comment>
<keyword evidence="2" id="KW-0547">Nucleotide-binding</keyword>
<evidence type="ECO:0000313" key="2">
    <source>
        <dbReference type="EMBL" id="TBC03001.1"/>
    </source>
</evidence>
<dbReference type="EMBL" id="SIMR01000006">
    <property type="protein sequence ID" value="TBC03001.1"/>
    <property type="molecule type" value="Genomic_DNA"/>
</dbReference>
<accession>A0AB38HRW5</accession>
<dbReference type="GO" id="GO:0005524">
    <property type="term" value="F:ATP binding"/>
    <property type="evidence" value="ECO:0007669"/>
    <property type="project" value="UniProtKB-KW"/>
</dbReference>
<dbReference type="SUPFAM" id="SSF52540">
    <property type="entry name" value="P-loop containing nucleoside triphosphate hydrolases"/>
    <property type="match status" value="1"/>
</dbReference>
<dbReference type="AlphaFoldDB" id="A0AB38HRW5"/>
<dbReference type="Pfam" id="PF00005">
    <property type="entry name" value="ABC_tran"/>
    <property type="match status" value="1"/>
</dbReference>